<dbReference type="SUPFAM" id="SSF160537">
    <property type="entry name" value="SpoVG-like"/>
    <property type="match status" value="1"/>
</dbReference>
<evidence type="ECO:0000313" key="1">
    <source>
        <dbReference type="EMBL" id="KKM19000.1"/>
    </source>
</evidence>
<sequence length="95" mass="10410">MSGLEISEIQVIPVKPKEGLVAFASCIVNKALYIGNIAIYTSPSTQEGFRLVYPVKTLPNGKEINCVHPINKEAGEAILKEIIRKFREVILKATG</sequence>
<organism evidence="1">
    <name type="scientific">marine sediment metagenome</name>
    <dbReference type="NCBI Taxonomy" id="412755"/>
    <lineage>
        <taxon>unclassified sequences</taxon>
        <taxon>metagenomes</taxon>
        <taxon>ecological metagenomes</taxon>
    </lineage>
</organism>
<dbReference type="InterPro" id="IPR007170">
    <property type="entry name" value="SpoVG"/>
</dbReference>
<protein>
    <recommendedName>
        <fullName evidence="2">SpoVG family protein</fullName>
    </recommendedName>
</protein>
<reference evidence="1" key="1">
    <citation type="journal article" date="2015" name="Nature">
        <title>Complex archaea that bridge the gap between prokaryotes and eukaryotes.</title>
        <authorList>
            <person name="Spang A."/>
            <person name="Saw J.H."/>
            <person name="Jorgensen S.L."/>
            <person name="Zaremba-Niedzwiedzka K."/>
            <person name="Martijn J."/>
            <person name="Lind A.E."/>
            <person name="van Eijk R."/>
            <person name="Schleper C."/>
            <person name="Guy L."/>
            <person name="Ettema T.J."/>
        </authorList>
    </citation>
    <scope>NUCLEOTIDE SEQUENCE</scope>
</reference>
<proteinExistence type="predicted"/>
<dbReference type="EMBL" id="LAZR01014093">
    <property type="protein sequence ID" value="KKM19000.1"/>
    <property type="molecule type" value="Genomic_DNA"/>
</dbReference>
<name>A0A0F9KUH7_9ZZZZ</name>
<dbReference type="InterPro" id="IPR036751">
    <property type="entry name" value="SpoVG_sf"/>
</dbReference>
<accession>A0A0F9KUH7</accession>
<gene>
    <name evidence="1" type="ORF">LCGC14_1660090</name>
</gene>
<comment type="caution">
    <text evidence="1">The sequence shown here is derived from an EMBL/GenBank/DDBJ whole genome shotgun (WGS) entry which is preliminary data.</text>
</comment>
<dbReference type="Gene3D" id="3.30.1120.40">
    <property type="entry name" value="Stage V sporulation protein G"/>
    <property type="match status" value="1"/>
</dbReference>
<evidence type="ECO:0008006" key="2">
    <source>
        <dbReference type="Google" id="ProtNLM"/>
    </source>
</evidence>
<dbReference type="AlphaFoldDB" id="A0A0F9KUH7"/>
<dbReference type="GO" id="GO:0030435">
    <property type="term" value="P:sporulation resulting in formation of a cellular spore"/>
    <property type="evidence" value="ECO:0007669"/>
    <property type="project" value="InterPro"/>
</dbReference>
<dbReference type="Pfam" id="PF04026">
    <property type="entry name" value="SpoVG"/>
    <property type="match status" value="1"/>
</dbReference>